<dbReference type="Proteomes" id="UP000541969">
    <property type="component" value="Unassembled WGS sequence"/>
</dbReference>
<organism evidence="4 5">
    <name type="scientific">Petropleomorpha daqingensis</name>
    <dbReference type="NCBI Taxonomy" id="2026353"/>
    <lineage>
        <taxon>Bacteria</taxon>
        <taxon>Bacillati</taxon>
        <taxon>Actinomycetota</taxon>
        <taxon>Actinomycetes</taxon>
        <taxon>Geodermatophilales</taxon>
        <taxon>Geodermatophilaceae</taxon>
        <taxon>Petropleomorpha</taxon>
    </lineage>
</organism>
<feature type="signal peptide" evidence="2">
    <location>
        <begin position="1"/>
        <end position="20"/>
    </location>
</feature>
<feature type="region of interest" description="Disordered" evidence="1">
    <location>
        <begin position="21"/>
        <end position="58"/>
    </location>
</feature>
<dbReference type="EMBL" id="JACBZT010000001">
    <property type="protein sequence ID" value="NYJ08596.1"/>
    <property type="molecule type" value="Genomic_DNA"/>
</dbReference>
<feature type="domain" description="GerMN" evidence="3">
    <location>
        <begin position="86"/>
        <end position="175"/>
    </location>
</feature>
<name>A0A853CMD7_9ACTN</name>
<dbReference type="RefSeq" id="WP_179721305.1">
    <property type="nucleotide sequence ID" value="NZ_JACBZT010000001.1"/>
</dbReference>
<keyword evidence="5" id="KW-1185">Reference proteome</keyword>
<proteinExistence type="predicted"/>
<dbReference type="Pfam" id="PF10646">
    <property type="entry name" value="Germane"/>
    <property type="match status" value="1"/>
</dbReference>
<evidence type="ECO:0000313" key="4">
    <source>
        <dbReference type="EMBL" id="NYJ08596.1"/>
    </source>
</evidence>
<feature type="compositionally biased region" description="Low complexity" evidence="1">
    <location>
        <begin position="40"/>
        <end position="53"/>
    </location>
</feature>
<evidence type="ECO:0000256" key="2">
    <source>
        <dbReference type="SAM" id="SignalP"/>
    </source>
</evidence>
<comment type="caution">
    <text evidence="4">The sequence shown here is derived from an EMBL/GenBank/DDBJ whole genome shotgun (WGS) entry which is preliminary data.</text>
</comment>
<protein>
    <recommendedName>
        <fullName evidence="3">GerMN domain-containing protein</fullName>
    </recommendedName>
</protein>
<gene>
    <name evidence="4" type="ORF">GGQ55_004874</name>
</gene>
<evidence type="ECO:0000313" key="5">
    <source>
        <dbReference type="Proteomes" id="UP000541969"/>
    </source>
</evidence>
<keyword evidence="2" id="KW-0732">Signal</keyword>
<reference evidence="4 5" key="1">
    <citation type="submission" date="2020-07" db="EMBL/GenBank/DDBJ databases">
        <title>Sequencing the genomes of 1000 actinobacteria strains.</title>
        <authorList>
            <person name="Klenk H.-P."/>
        </authorList>
    </citation>
    <scope>NUCLEOTIDE SEQUENCE [LARGE SCALE GENOMIC DNA]</scope>
    <source>
        <strain evidence="4 5">DSM 104001</strain>
    </source>
</reference>
<accession>A0A853CMD7</accession>
<evidence type="ECO:0000259" key="3">
    <source>
        <dbReference type="SMART" id="SM00909"/>
    </source>
</evidence>
<dbReference type="InterPro" id="IPR019606">
    <property type="entry name" value="GerMN"/>
</dbReference>
<feature type="chain" id="PRO_5038844654" description="GerMN domain-containing protein" evidence="2">
    <location>
        <begin position="21"/>
        <end position="199"/>
    </location>
</feature>
<dbReference type="PROSITE" id="PS51257">
    <property type="entry name" value="PROKAR_LIPOPROTEIN"/>
    <property type="match status" value="1"/>
</dbReference>
<sequence>MSGRCRLLALAAAAVLTGCGVPTGGAPDRIDPSDVPYGLASPSPGTSAATSSPAREDRPRVYLVDPDEVLVPSGRDVSGTTTRERLDDLLGQLAEGPTAGERDDELTTALPPRIALSVSSVAGGTATIDFSATSASPAGEQTRRAVGQIVLTATSLPGVTAVLLTHDGQALEAPLPSGELTAAPLTAADYERLLVAPPS</sequence>
<dbReference type="SMART" id="SM00909">
    <property type="entry name" value="Germane"/>
    <property type="match status" value="1"/>
</dbReference>
<evidence type="ECO:0000256" key="1">
    <source>
        <dbReference type="SAM" id="MobiDB-lite"/>
    </source>
</evidence>
<dbReference type="AlphaFoldDB" id="A0A853CMD7"/>